<feature type="domain" description="GST N-terminal" evidence="1">
    <location>
        <begin position="2"/>
        <end position="90"/>
    </location>
</feature>
<gene>
    <name evidence="2" type="ORF">HPULCUR_009192</name>
</gene>
<dbReference type="InterPro" id="IPR036282">
    <property type="entry name" value="Glutathione-S-Trfase_C_sf"/>
</dbReference>
<organism evidence="2 3">
    <name type="scientific">Helicostylum pulchrum</name>
    <dbReference type="NCBI Taxonomy" id="562976"/>
    <lineage>
        <taxon>Eukaryota</taxon>
        <taxon>Fungi</taxon>
        <taxon>Fungi incertae sedis</taxon>
        <taxon>Mucoromycota</taxon>
        <taxon>Mucoromycotina</taxon>
        <taxon>Mucoromycetes</taxon>
        <taxon>Mucorales</taxon>
        <taxon>Mucorineae</taxon>
        <taxon>Mucoraceae</taxon>
        <taxon>Helicostylum</taxon>
    </lineage>
</organism>
<dbReference type="PROSITE" id="PS50404">
    <property type="entry name" value="GST_NTER"/>
    <property type="match status" value="1"/>
</dbReference>
<dbReference type="SUPFAM" id="SSF47616">
    <property type="entry name" value="GST C-terminal domain-like"/>
    <property type="match status" value="1"/>
</dbReference>
<keyword evidence="3" id="KW-1185">Reference proteome</keyword>
<dbReference type="InterPro" id="IPR050213">
    <property type="entry name" value="GST_superfamily"/>
</dbReference>
<dbReference type="InterPro" id="IPR036249">
    <property type="entry name" value="Thioredoxin-like_sf"/>
</dbReference>
<dbReference type="PANTHER" id="PTHR11571">
    <property type="entry name" value="GLUTATHIONE S-TRANSFERASE"/>
    <property type="match status" value="1"/>
</dbReference>
<dbReference type="Gene3D" id="3.40.30.10">
    <property type="entry name" value="Glutaredoxin"/>
    <property type="match status" value="1"/>
</dbReference>
<reference evidence="2 3" key="1">
    <citation type="submission" date="2024-04" db="EMBL/GenBank/DDBJ databases">
        <title>genome sequences of Mucor flavus KT1a and Helicostylum pulchrum KT1b strains isolation_sourced from the surface of a dry-aged beef.</title>
        <authorList>
            <person name="Toyotome T."/>
            <person name="Hosono M."/>
            <person name="Torimaru M."/>
            <person name="Fukuda K."/>
            <person name="Mikami N."/>
        </authorList>
    </citation>
    <scope>NUCLEOTIDE SEQUENCE [LARGE SCALE GENOMIC DNA]</scope>
    <source>
        <strain evidence="2 3">KT1b</strain>
    </source>
</reference>
<dbReference type="EMBL" id="BAABUJ010000030">
    <property type="protein sequence ID" value="GAA5803708.1"/>
    <property type="molecule type" value="Genomic_DNA"/>
</dbReference>
<evidence type="ECO:0000259" key="1">
    <source>
        <dbReference type="PROSITE" id="PS50404"/>
    </source>
</evidence>
<evidence type="ECO:0000313" key="3">
    <source>
        <dbReference type="Proteomes" id="UP001476247"/>
    </source>
</evidence>
<protein>
    <recommendedName>
        <fullName evidence="1">GST N-terminal domain-containing protein</fullName>
    </recommendedName>
</protein>
<dbReference type="Gene3D" id="1.20.1050.10">
    <property type="match status" value="1"/>
</dbReference>
<dbReference type="SUPFAM" id="SSF52833">
    <property type="entry name" value="Thioredoxin-like"/>
    <property type="match status" value="1"/>
</dbReference>
<dbReference type="InterPro" id="IPR004045">
    <property type="entry name" value="Glutathione_S-Trfase_N"/>
</dbReference>
<evidence type="ECO:0000313" key="2">
    <source>
        <dbReference type="EMBL" id="GAA5803708.1"/>
    </source>
</evidence>
<dbReference type="Proteomes" id="UP001476247">
    <property type="component" value="Unassembled WGS sequence"/>
</dbReference>
<proteinExistence type="predicted"/>
<dbReference type="PANTHER" id="PTHR11571:SF141">
    <property type="entry name" value="GLUTATHIONE S-TRANSFERASE"/>
    <property type="match status" value="1"/>
</dbReference>
<sequence>MEKITLYYFLVKNKVTLALGENIKLLLEDAAIEHEYVRLGLDEIWGNRKVQFIEEGLYSGTLPYIEVCGKKFGRTIPIMRYISVKLGSKYNEHAKVGTPKFLTIFERYYSVQEGHYILGEKISYSDFLIYHLLDDDMALNGLADYPNLEKFVQSFVERPNIKKYLVTLSE</sequence>
<accession>A0ABP9YAS9</accession>
<name>A0ABP9YAS9_9FUNG</name>
<dbReference type="Pfam" id="PF14497">
    <property type="entry name" value="GST_C_3"/>
    <property type="match status" value="1"/>
</dbReference>
<dbReference type="InterPro" id="IPR004046">
    <property type="entry name" value="GST_C"/>
</dbReference>
<comment type="caution">
    <text evidence="2">The sequence shown here is derived from an EMBL/GenBank/DDBJ whole genome shotgun (WGS) entry which is preliminary data.</text>
</comment>